<keyword evidence="7" id="KW-0378">Hydrolase</keyword>
<proteinExistence type="inferred from homology"/>
<dbReference type="InterPro" id="IPR050092">
    <property type="entry name" value="RNase_H"/>
</dbReference>
<dbReference type="PANTHER" id="PTHR10642">
    <property type="entry name" value="RIBONUCLEASE H1"/>
    <property type="match status" value="1"/>
</dbReference>
<comment type="caution">
    <text evidence="9">The sequence shown here is derived from an EMBL/GenBank/DDBJ whole genome shotgun (WGS) entry which is preliminary data.</text>
</comment>
<dbReference type="InterPro" id="IPR036397">
    <property type="entry name" value="RNaseH_sf"/>
</dbReference>
<keyword evidence="4" id="KW-0540">Nuclease</keyword>
<dbReference type="GO" id="GO:0046872">
    <property type="term" value="F:metal ion binding"/>
    <property type="evidence" value="ECO:0007669"/>
    <property type="project" value="UniProtKB-KW"/>
</dbReference>
<accession>A0A423WI09</accession>
<dbReference type="OrthoDB" id="407198at2759"/>
<dbReference type="GO" id="GO:0043137">
    <property type="term" value="P:DNA replication, removal of RNA primer"/>
    <property type="evidence" value="ECO:0007669"/>
    <property type="project" value="TreeGrafter"/>
</dbReference>
<dbReference type="Proteomes" id="UP000283895">
    <property type="component" value="Unassembled WGS sequence"/>
</dbReference>
<protein>
    <recommendedName>
        <fullName evidence="3">ribonuclease H</fullName>
        <ecNumber evidence="3">3.1.26.4</ecNumber>
    </recommendedName>
</protein>
<dbReference type="EC" id="3.1.26.4" evidence="3"/>
<evidence type="ECO:0000256" key="7">
    <source>
        <dbReference type="ARBA" id="ARBA00022801"/>
    </source>
</evidence>
<reference evidence="9 10" key="1">
    <citation type="submission" date="2015-09" db="EMBL/GenBank/DDBJ databases">
        <title>Host preference determinants of Valsa canker pathogens revealed by comparative genomics.</title>
        <authorList>
            <person name="Yin Z."/>
            <person name="Huang L."/>
        </authorList>
    </citation>
    <scope>NUCLEOTIDE SEQUENCE [LARGE SCALE GENOMIC DNA]</scope>
    <source>
        <strain evidence="9 10">03-1</strain>
    </source>
</reference>
<keyword evidence="5" id="KW-0479">Metal-binding</keyword>
<evidence type="ECO:0000256" key="5">
    <source>
        <dbReference type="ARBA" id="ARBA00022723"/>
    </source>
</evidence>
<dbReference type="InterPro" id="IPR002156">
    <property type="entry name" value="RNaseH_domain"/>
</dbReference>
<dbReference type="EMBL" id="LKEA01000016">
    <property type="protein sequence ID" value="ROW03043.1"/>
    <property type="molecule type" value="Genomic_DNA"/>
</dbReference>
<keyword evidence="10" id="KW-1185">Reference proteome</keyword>
<evidence type="ECO:0000256" key="3">
    <source>
        <dbReference type="ARBA" id="ARBA00012180"/>
    </source>
</evidence>
<name>A0A423WI09_9PEZI</name>
<dbReference type="InterPro" id="IPR012337">
    <property type="entry name" value="RNaseH-like_sf"/>
</dbReference>
<evidence type="ECO:0000313" key="9">
    <source>
        <dbReference type="EMBL" id="ROW03043.1"/>
    </source>
</evidence>
<feature type="domain" description="RNase H type-1" evidence="8">
    <location>
        <begin position="58"/>
        <end position="222"/>
    </location>
</feature>
<evidence type="ECO:0000256" key="2">
    <source>
        <dbReference type="ARBA" id="ARBA00005300"/>
    </source>
</evidence>
<organism evidence="9 10">
    <name type="scientific">Cytospora schulzeri</name>
    <dbReference type="NCBI Taxonomy" id="448051"/>
    <lineage>
        <taxon>Eukaryota</taxon>
        <taxon>Fungi</taxon>
        <taxon>Dikarya</taxon>
        <taxon>Ascomycota</taxon>
        <taxon>Pezizomycotina</taxon>
        <taxon>Sordariomycetes</taxon>
        <taxon>Sordariomycetidae</taxon>
        <taxon>Diaporthales</taxon>
        <taxon>Cytosporaceae</taxon>
        <taxon>Cytospora</taxon>
    </lineage>
</organism>
<evidence type="ECO:0000256" key="6">
    <source>
        <dbReference type="ARBA" id="ARBA00022759"/>
    </source>
</evidence>
<dbReference type="SUPFAM" id="SSF53098">
    <property type="entry name" value="Ribonuclease H-like"/>
    <property type="match status" value="1"/>
</dbReference>
<dbReference type="PROSITE" id="PS50879">
    <property type="entry name" value="RNASE_H_1"/>
    <property type="match status" value="1"/>
</dbReference>
<evidence type="ECO:0000259" key="8">
    <source>
        <dbReference type="PROSITE" id="PS50879"/>
    </source>
</evidence>
<dbReference type="AlphaFoldDB" id="A0A423WI09"/>
<gene>
    <name evidence="9" type="ORF">VMCG_05709</name>
</gene>
<evidence type="ECO:0000256" key="4">
    <source>
        <dbReference type="ARBA" id="ARBA00022722"/>
    </source>
</evidence>
<keyword evidence="6" id="KW-0255">Endonuclease</keyword>
<sequence>MWRSPKNLVAYFDYFSNPVTDPQGIRANHYQIERSPGNGFIYEAFCDPHTDTATPFYRADSLIIATAGSFLHEKFCYPGPRASYAVFVGPGNELNDMGKSLITPPGAFQSRQRGEITGATAALRTVTRILEKDLTGRGPMSRVIIKTDSEYLTKGATEWVFTWMQKGWIMRGDSRVKDWDLWEDLLDVIDHVKRVWGVEVAFWWVPPKWNKDARTLAGLGLRVPPDTSVASSKELAV</sequence>
<comment type="similarity">
    <text evidence="2">Belongs to the RNase H family.</text>
</comment>
<comment type="catalytic activity">
    <reaction evidence="1">
        <text>Endonucleolytic cleavage to 5'-phosphomonoester.</text>
        <dbReference type="EC" id="3.1.26.4"/>
    </reaction>
</comment>
<dbReference type="STRING" id="356882.A0A423WI09"/>
<dbReference type="GO" id="GO:0003676">
    <property type="term" value="F:nucleic acid binding"/>
    <property type="evidence" value="ECO:0007669"/>
    <property type="project" value="InterPro"/>
</dbReference>
<evidence type="ECO:0000256" key="1">
    <source>
        <dbReference type="ARBA" id="ARBA00000077"/>
    </source>
</evidence>
<evidence type="ECO:0000313" key="10">
    <source>
        <dbReference type="Proteomes" id="UP000283895"/>
    </source>
</evidence>
<dbReference type="Pfam" id="PF00075">
    <property type="entry name" value="RNase_H"/>
    <property type="match status" value="1"/>
</dbReference>
<dbReference type="GO" id="GO:0004523">
    <property type="term" value="F:RNA-DNA hybrid ribonuclease activity"/>
    <property type="evidence" value="ECO:0007669"/>
    <property type="project" value="UniProtKB-EC"/>
</dbReference>
<dbReference type="Gene3D" id="3.30.420.10">
    <property type="entry name" value="Ribonuclease H-like superfamily/Ribonuclease H"/>
    <property type="match status" value="1"/>
</dbReference>
<dbReference type="PANTHER" id="PTHR10642:SF26">
    <property type="entry name" value="RIBONUCLEASE H1"/>
    <property type="match status" value="1"/>
</dbReference>